<dbReference type="Gene3D" id="3.80.10.10">
    <property type="entry name" value="Ribonuclease Inhibitor"/>
    <property type="match status" value="1"/>
</dbReference>
<organism evidence="2 3">
    <name type="scientific">Mycena pura</name>
    <dbReference type="NCBI Taxonomy" id="153505"/>
    <lineage>
        <taxon>Eukaryota</taxon>
        <taxon>Fungi</taxon>
        <taxon>Dikarya</taxon>
        <taxon>Basidiomycota</taxon>
        <taxon>Agaricomycotina</taxon>
        <taxon>Agaricomycetes</taxon>
        <taxon>Agaricomycetidae</taxon>
        <taxon>Agaricales</taxon>
        <taxon>Marasmiineae</taxon>
        <taxon>Mycenaceae</taxon>
        <taxon>Mycena</taxon>
    </lineage>
</organism>
<accession>A0AAD6VC19</accession>
<evidence type="ECO:0000313" key="3">
    <source>
        <dbReference type="Proteomes" id="UP001219525"/>
    </source>
</evidence>
<reference evidence="2" key="1">
    <citation type="submission" date="2023-03" db="EMBL/GenBank/DDBJ databases">
        <title>Massive genome expansion in bonnet fungi (Mycena s.s.) driven by repeated elements and novel gene families across ecological guilds.</title>
        <authorList>
            <consortium name="Lawrence Berkeley National Laboratory"/>
            <person name="Harder C.B."/>
            <person name="Miyauchi S."/>
            <person name="Viragh M."/>
            <person name="Kuo A."/>
            <person name="Thoen E."/>
            <person name="Andreopoulos B."/>
            <person name="Lu D."/>
            <person name="Skrede I."/>
            <person name="Drula E."/>
            <person name="Henrissat B."/>
            <person name="Morin E."/>
            <person name="Kohler A."/>
            <person name="Barry K."/>
            <person name="LaButti K."/>
            <person name="Morin E."/>
            <person name="Salamov A."/>
            <person name="Lipzen A."/>
            <person name="Mereny Z."/>
            <person name="Hegedus B."/>
            <person name="Baldrian P."/>
            <person name="Stursova M."/>
            <person name="Weitz H."/>
            <person name="Taylor A."/>
            <person name="Grigoriev I.V."/>
            <person name="Nagy L.G."/>
            <person name="Martin F."/>
            <person name="Kauserud H."/>
        </authorList>
    </citation>
    <scope>NUCLEOTIDE SEQUENCE</scope>
    <source>
        <strain evidence="2">9144</strain>
    </source>
</reference>
<protein>
    <recommendedName>
        <fullName evidence="4">F-box domain-containing protein</fullName>
    </recommendedName>
</protein>
<evidence type="ECO:0000313" key="2">
    <source>
        <dbReference type="EMBL" id="KAJ7208303.1"/>
    </source>
</evidence>
<keyword evidence="3" id="KW-1185">Reference proteome</keyword>
<dbReference type="AlphaFoldDB" id="A0AAD6VC19"/>
<feature type="region of interest" description="Disordered" evidence="1">
    <location>
        <begin position="420"/>
        <end position="440"/>
    </location>
</feature>
<dbReference type="EMBL" id="JARJCW010000034">
    <property type="protein sequence ID" value="KAJ7208303.1"/>
    <property type="molecule type" value="Genomic_DNA"/>
</dbReference>
<sequence>MTLLQTFRRRRRDALGSFSTALPLEIHFAIIDQFEGHTVQLRELCRICRAWAAHAQALLFRHICVRYNDIERFLAVLDTEHNLGRHVMSLKISEKCRPLDPHPYIPRLLEELDHAFSKQLPSVRTLDISYKVFGGSMDGATPHPSPGWAAISCLNLRFCRFATTDTMLAFIAAFPRLESLDVFQCSTKDGPPVFGWTPLLTGVRSPGSVVMPPWHLKYLALGQFPQNPLIDWMVSEPAALAVDHLRILSLGPDASAFNALLTKIGGGLRHLELPGMHRWADGHQVPLSIRACTALTALSFSERSAYDLGRAILSVLAQVTSASLTTVSFHVPLSAGYLDVPWEQVAARLAADADAFARLERVVFHICQQWGSPVPPGPGGAHWPPGLTRYEMAVLLMEDRMVLLQARGLLRFVDADDDENRDEMALSPPPWATYASVTPPPARTASLRQRLSRRLGGWIGRRGISIPLRTM</sequence>
<proteinExistence type="predicted"/>
<comment type="caution">
    <text evidence="2">The sequence shown here is derived from an EMBL/GenBank/DDBJ whole genome shotgun (WGS) entry which is preliminary data.</text>
</comment>
<name>A0AAD6VC19_9AGAR</name>
<dbReference type="InterPro" id="IPR032675">
    <property type="entry name" value="LRR_dom_sf"/>
</dbReference>
<gene>
    <name evidence="2" type="ORF">GGX14DRAFT_454341</name>
</gene>
<evidence type="ECO:0008006" key="4">
    <source>
        <dbReference type="Google" id="ProtNLM"/>
    </source>
</evidence>
<dbReference type="Proteomes" id="UP001219525">
    <property type="component" value="Unassembled WGS sequence"/>
</dbReference>
<dbReference type="SUPFAM" id="SSF52047">
    <property type="entry name" value="RNI-like"/>
    <property type="match status" value="1"/>
</dbReference>
<evidence type="ECO:0000256" key="1">
    <source>
        <dbReference type="SAM" id="MobiDB-lite"/>
    </source>
</evidence>